<dbReference type="InterPro" id="IPR029032">
    <property type="entry name" value="AhpD-like"/>
</dbReference>
<dbReference type="SUPFAM" id="SSF69118">
    <property type="entry name" value="AhpD-like"/>
    <property type="match status" value="1"/>
</dbReference>
<sequence length="248" mass="27771">MSLIDTLTRIRSIYSVNIDSGDEYLANSWYIITAVTISTLNHPEDIQQVVTLIDQDVEDMRCLTTDEKLALKVKVVAKLRDAILKGFIAGGFPKTINGLQQLYNATPDMIRQRLANQPIRKEDTWERVMEQRERGQALFDTIYDKHTARVMNTMATIYPDLAQTAHYHLYGSALSETTIVSAKETSLLVVAGCFAQHLPSQLRGHSYGALHNGASQSDLQHVYETVVALCQYYGTPIPSLPKAIKSKL</sequence>
<proteinExistence type="predicted"/>
<reference evidence="1 2" key="1">
    <citation type="submission" date="2016-07" db="EMBL/GenBank/DDBJ databases">
        <title>Pervasive Adenine N6-methylation of Active Genes in Fungi.</title>
        <authorList>
            <consortium name="DOE Joint Genome Institute"/>
            <person name="Mondo S.J."/>
            <person name="Dannebaum R.O."/>
            <person name="Kuo R.C."/>
            <person name="Labutti K."/>
            <person name="Haridas S."/>
            <person name="Kuo A."/>
            <person name="Salamov A."/>
            <person name="Ahrendt S.R."/>
            <person name="Lipzen A."/>
            <person name="Sullivan W."/>
            <person name="Andreopoulos W.B."/>
            <person name="Clum A."/>
            <person name="Lindquist E."/>
            <person name="Daum C."/>
            <person name="Ramamoorthy G.K."/>
            <person name="Gryganskyi A."/>
            <person name="Culley D."/>
            <person name="Magnuson J.K."/>
            <person name="James T.Y."/>
            <person name="O'Malley M.A."/>
            <person name="Stajich J.E."/>
            <person name="Spatafora J.W."/>
            <person name="Visel A."/>
            <person name="Grigoriev I.V."/>
        </authorList>
    </citation>
    <scope>NUCLEOTIDE SEQUENCE [LARGE SCALE GENOMIC DNA]</scope>
    <source>
        <strain evidence="1 2">NRRL 1336</strain>
    </source>
</reference>
<name>A0A1X2I6P0_9FUNG</name>
<organism evidence="1 2">
    <name type="scientific">Absidia repens</name>
    <dbReference type="NCBI Taxonomy" id="90262"/>
    <lineage>
        <taxon>Eukaryota</taxon>
        <taxon>Fungi</taxon>
        <taxon>Fungi incertae sedis</taxon>
        <taxon>Mucoromycota</taxon>
        <taxon>Mucoromycotina</taxon>
        <taxon>Mucoromycetes</taxon>
        <taxon>Mucorales</taxon>
        <taxon>Cunninghamellaceae</taxon>
        <taxon>Absidia</taxon>
    </lineage>
</organism>
<comment type="caution">
    <text evidence="1">The sequence shown here is derived from an EMBL/GenBank/DDBJ whole genome shotgun (WGS) entry which is preliminary data.</text>
</comment>
<dbReference type="AlphaFoldDB" id="A0A1X2I6P0"/>
<gene>
    <name evidence="1" type="ORF">BCR42DRAFT_357955</name>
</gene>
<keyword evidence="2" id="KW-1185">Reference proteome</keyword>
<dbReference type="Gene3D" id="1.20.1290.10">
    <property type="entry name" value="AhpD-like"/>
    <property type="match status" value="1"/>
</dbReference>
<dbReference type="PANTHER" id="PTHR28180">
    <property type="entry name" value="CONSERVED MITOCHONDRIAL PROTEIN-RELATED"/>
    <property type="match status" value="1"/>
</dbReference>
<dbReference type="InterPro" id="IPR052999">
    <property type="entry name" value="PTS1_Protein"/>
</dbReference>
<dbReference type="EMBL" id="MCGE01000024">
    <property type="protein sequence ID" value="ORZ10499.1"/>
    <property type="molecule type" value="Genomic_DNA"/>
</dbReference>
<dbReference type="Proteomes" id="UP000193560">
    <property type="component" value="Unassembled WGS sequence"/>
</dbReference>
<evidence type="ECO:0000313" key="1">
    <source>
        <dbReference type="EMBL" id="ORZ10499.1"/>
    </source>
</evidence>
<dbReference type="PANTHER" id="PTHR28180:SF2">
    <property type="entry name" value="PEROXISOMAL PROTEIN 2"/>
    <property type="match status" value="1"/>
</dbReference>
<accession>A0A1X2I6P0</accession>
<evidence type="ECO:0000313" key="2">
    <source>
        <dbReference type="Proteomes" id="UP000193560"/>
    </source>
</evidence>
<evidence type="ECO:0008006" key="3">
    <source>
        <dbReference type="Google" id="ProtNLM"/>
    </source>
</evidence>
<dbReference type="OrthoDB" id="5537330at2759"/>
<dbReference type="STRING" id="90262.A0A1X2I6P0"/>
<protein>
    <recommendedName>
        <fullName evidence="3">AhpD-like protein</fullName>
    </recommendedName>
</protein>